<dbReference type="AlphaFoldDB" id="A0A8S1R9Q2"/>
<keyword evidence="1" id="KW-0175">Coiled coil</keyword>
<proteinExistence type="predicted"/>
<sequence>MQQQKVIYCVFHNETGLTSICTVPHQCQRKLCVRCLDEHNVDLKYIQTYLQFYELCKQKLQEHKLEDRTEINQLRQSFKCFISEAENQMKNLLEELKELIKNIFDMIEKEDLTYINLVKENTNPLESSLADLQRLVLISNGSILVDWEIKKQTYFQKLDQAKNWLEVEIKSFNDRCKNEMKEIVQIMKQEFNVNFQSIQLQQIIPNEQKEKQKQEIKEIRSYIYDIHYKRYINTKFDIIYKEKEVVYIKDGAIMRTDLLNYQPYEILTNLEQIKFFEWVGQYGNQGQKIGKWRAKLKNEFVEGLGGEYKNDGKKTGQWKEIFQNYWSESIGYEFGEYSNDNRVGNWKYIYKGKEIGGGQYNQKGQRFGKWIELSINSSKQSLVTFISDYNELGQKIGKWEIKQEGEKIGGGLYVKLEEGGIIKSGKWIVLSEGFTDNFQVTYCGEYNTKGGKKGRWELMEKGEHFYSKYNQFGGGWYDEQEGCSIKVGQWIEIRDGCNDSRKLIFSGQYNEKGQKKGKWDIIYKGKIIGGGQYQEQENGSKKIGDWTDVHEGFYEKIQIIYKGKYNLRGQKQGKWDTFSVLLDWQTEPIGGGLYDDQVRGSIKIGNWIELWDQYGYTKEILQVGQYDEKGQKIGRWQFNTFCKDVSGGGCYEVYEGVSKKNGSWVEFSQDFKLQNQVAFSGEYCEGKKVGKWDVIKWDLFNNKQIMQGEA</sequence>
<protein>
    <recommendedName>
        <fullName evidence="4">MORN repeat protein</fullName>
    </recommendedName>
</protein>
<keyword evidence="3" id="KW-1185">Reference proteome</keyword>
<reference evidence="2" key="1">
    <citation type="submission" date="2021-01" db="EMBL/GenBank/DDBJ databases">
        <authorList>
            <consortium name="Genoscope - CEA"/>
            <person name="William W."/>
        </authorList>
    </citation>
    <scope>NUCLEOTIDE SEQUENCE</scope>
</reference>
<evidence type="ECO:0000256" key="1">
    <source>
        <dbReference type="SAM" id="Coils"/>
    </source>
</evidence>
<evidence type="ECO:0000313" key="2">
    <source>
        <dbReference type="EMBL" id="CAD8123590.1"/>
    </source>
</evidence>
<gene>
    <name evidence="2" type="ORF">PSON_ATCC_30995.1.T1460015</name>
</gene>
<dbReference type="PANTHER" id="PTHR33706">
    <property type="entry name" value="MORN VARIANT REPEAT PROTEIN"/>
    <property type="match status" value="1"/>
</dbReference>
<feature type="coiled-coil region" evidence="1">
    <location>
        <begin position="57"/>
        <end position="109"/>
    </location>
</feature>
<accession>A0A8S1R9Q2</accession>
<comment type="caution">
    <text evidence="2">The sequence shown here is derived from an EMBL/GenBank/DDBJ whole genome shotgun (WGS) entry which is preliminary data.</text>
</comment>
<dbReference type="Proteomes" id="UP000692954">
    <property type="component" value="Unassembled WGS sequence"/>
</dbReference>
<dbReference type="EMBL" id="CAJJDN010000146">
    <property type="protein sequence ID" value="CAD8123590.1"/>
    <property type="molecule type" value="Genomic_DNA"/>
</dbReference>
<evidence type="ECO:0000313" key="3">
    <source>
        <dbReference type="Proteomes" id="UP000692954"/>
    </source>
</evidence>
<dbReference type="PANTHER" id="PTHR33706:SF1">
    <property type="entry name" value="TPR REPEAT PROTEIN"/>
    <property type="match status" value="1"/>
</dbReference>
<organism evidence="2 3">
    <name type="scientific">Paramecium sonneborni</name>
    <dbReference type="NCBI Taxonomy" id="65129"/>
    <lineage>
        <taxon>Eukaryota</taxon>
        <taxon>Sar</taxon>
        <taxon>Alveolata</taxon>
        <taxon>Ciliophora</taxon>
        <taxon>Intramacronucleata</taxon>
        <taxon>Oligohymenophorea</taxon>
        <taxon>Peniculida</taxon>
        <taxon>Parameciidae</taxon>
        <taxon>Paramecium</taxon>
    </lineage>
</organism>
<name>A0A8S1R9Q2_9CILI</name>
<evidence type="ECO:0008006" key="4">
    <source>
        <dbReference type="Google" id="ProtNLM"/>
    </source>
</evidence>